<evidence type="ECO:0000313" key="2">
    <source>
        <dbReference type="EMBL" id="KAK7076381.1"/>
    </source>
</evidence>
<feature type="compositionally biased region" description="Basic residues" evidence="1">
    <location>
        <begin position="70"/>
        <end position="85"/>
    </location>
</feature>
<sequence>MWCIISKWVPGIRGTYHLTYSINNLSENLVSWSGVSAVKREEGGGGGKEGEGEEEEEGGGVEEEEENQKLPRRLLAHFGVKHHPHSPVVPRRLPASVTRETATSSLPTNPRLRNPLAWSHPGLGLARVRIDVRYRPMSVSG</sequence>
<evidence type="ECO:0000313" key="3">
    <source>
        <dbReference type="Proteomes" id="UP001381693"/>
    </source>
</evidence>
<reference evidence="2 3" key="1">
    <citation type="submission" date="2023-11" db="EMBL/GenBank/DDBJ databases">
        <title>Halocaridina rubra genome assembly.</title>
        <authorList>
            <person name="Smith C."/>
        </authorList>
    </citation>
    <scope>NUCLEOTIDE SEQUENCE [LARGE SCALE GENOMIC DNA]</scope>
    <source>
        <strain evidence="2">EP-1</strain>
        <tissue evidence="2">Whole</tissue>
    </source>
</reference>
<feature type="compositionally biased region" description="Polar residues" evidence="1">
    <location>
        <begin position="98"/>
        <end position="108"/>
    </location>
</feature>
<feature type="region of interest" description="Disordered" evidence="1">
    <location>
        <begin position="39"/>
        <end position="108"/>
    </location>
</feature>
<dbReference type="AlphaFoldDB" id="A0AAN8X1Q7"/>
<dbReference type="Proteomes" id="UP001381693">
    <property type="component" value="Unassembled WGS sequence"/>
</dbReference>
<organism evidence="2 3">
    <name type="scientific">Halocaridina rubra</name>
    <name type="common">Hawaiian red shrimp</name>
    <dbReference type="NCBI Taxonomy" id="373956"/>
    <lineage>
        <taxon>Eukaryota</taxon>
        <taxon>Metazoa</taxon>
        <taxon>Ecdysozoa</taxon>
        <taxon>Arthropoda</taxon>
        <taxon>Crustacea</taxon>
        <taxon>Multicrustacea</taxon>
        <taxon>Malacostraca</taxon>
        <taxon>Eumalacostraca</taxon>
        <taxon>Eucarida</taxon>
        <taxon>Decapoda</taxon>
        <taxon>Pleocyemata</taxon>
        <taxon>Caridea</taxon>
        <taxon>Atyoidea</taxon>
        <taxon>Atyidae</taxon>
        <taxon>Halocaridina</taxon>
    </lineage>
</organism>
<protein>
    <submittedName>
        <fullName evidence="2">Uncharacterized protein</fullName>
    </submittedName>
</protein>
<accession>A0AAN8X1Q7</accession>
<name>A0AAN8X1Q7_HALRR</name>
<keyword evidence="3" id="KW-1185">Reference proteome</keyword>
<proteinExistence type="predicted"/>
<feature type="compositionally biased region" description="Acidic residues" evidence="1">
    <location>
        <begin position="51"/>
        <end position="66"/>
    </location>
</feature>
<comment type="caution">
    <text evidence="2">The sequence shown here is derived from an EMBL/GenBank/DDBJ whole genome shotgun (WGS) entry which is preliminary data.</text>
</comment>
<evidence type="ECO:0000256" key="1">
    <source>
        <dbReference type="SAM" id="MobiDB-lite"/>
    </source>
</evidence>
<dbReference type="EMBL" id="JAXCGZ010009700">
    <property type="protein sequence ID" value="KAK7076381.1"/>
    <property type="molecule type" value="Genomic_DNA"/>
</dbReference>
<gene>
    <name evidence="2" type="ORF">SK128_006973</name>
</gene>